<reference evidence="3" key="2">
    <citation type="submission" date="2023-07" db="EMBL/GenBank/DDBJ databases">
        <authorList>
            <consortium name="Lawrence Berkeley National Laboratory"/>
            <person name="Haridas S."/>
            <person name="Hensen N."/>
            <person name="Bonometti L."/>
            <person name="Westerberg I."/>
            <person name="Brannstrom I.O."/>
            <person name="Guillou S."/>
            <person name="Cros-Aarteil S."/>
            <person name="Calhoun S."/>
            <person name="Kuo A."/>
            <person name="Mondo S."/>
            <person name="Pangilinan J."/>
            <person name="Riley R."/>
            <person name="LaButti K."/>
            <person name="Andreopoulos B."/>
            <person name="Lipzen A."/>
            <person name="Chen C."/>
            <person name="Yanf M."/>
            <person name="Daum C."/>
            <person name="Ng V."/>
            <person name="Clum A."/>
            <person name="Steindorff A."/>
            <person name="Ohm R."/>
            <person name="Martin F."/>
            <person name="Silar P."/>
            <person name="Natvig D."/>
            <person name="Lalanne C."/>
            <person name="Gautier V."/>
            <person name="Ament-velasquez S.L."/>
            <person name="Kruys A."/>
            <person name="Hutchinson M.I."/>
            <person name="Powell A.J."/>
            <person name="Barry K."/>
            <person name="Miller A.N."/>
            <person name="Grigoriev I.V."/>
            <person name="Debuchy R."/>
            <person name="Gladieux P."/>
            <person name="Thoren M.H."/>
            <person name="Johannesson H."/>
        </authorList>
    </citation>
    <scope>NUCLEOTIDE SEQUENCE</scope>
    <source>
        <strain evidence="3">FGSC 1904</strain>
    </source>
</reference>
<dbReference type="InterPro" id="IPR036063">
    <property type="entry name" value="Smr_dom_sf"/>
</dbReference>
<reference evidence="3" key="1">
    <citation type="journal article" date="2023" name="Mol. Phylogenet. Evol.">
        <title>Genome-scale phylogeny and comparative genomics of the fungal order Sordariales.</title>
        <authorList>
            <person name="Hensen N."/>
            <person name="Bonometti L."/>
            <person name="Westerberg I."/>
            <person name="Brannstrom I.O."/>
            <person name="Guillou S."/>
            <person name="Cros-Aarteil S."/>
            <person name="Calhoun S."/>
            <person name="Haridas S."/>
            <person name="Kuo A."/>
            <person name="Mondo S."/>
            <person name="Pangilinan J."/>
            <person name="Riley R."/>
            <person name="LaButti K."/>
            <person name="Andreopoulos B."/>
            <person name="Lipzen A."/>
            <person name="Chen C."/>
            <person name="Yan M."/>
            <person name="Daum C."/>
            <person name="Ng V."/>
            <person name="Clum A."/>
            <person name="Steindorff A."/>
            <person name="Ohm R.A."/>
            <person name="Martin F."/>
            <person name="Silar P."/>
            <person name="Natvig D.O."/>
            <person name="Lalanne C."/>
            <person name="Gautier V."/>
            <person name="Ament-Velasquez S.L."/>
            <person name="Kruys A."/>
            <person name="Hutchinson M.I."/>
            <person name="Powell A.J."/>
            <person name="Barry K."/>
            <person name="Miller A.N."/>
            <person name="Grigoriev I.V."/>
            <person name="Debuchy R."/>
            <person name="Gladieux P."/>
            <person name="Hiltunen Thoren M."/>
            <person name="Johannesson H."/>
        </authorList>
    </citation>
    <scope>NUCLEOTIDE SEQUENCE</scope>
    <source>
        <strain evidence="3">FGSC 1904</strain>
    </source>
</reference>
<dbReference type="Gene3D" id="3.30.1370.110">
    <property type="match status" value="1"/>
</dbReference>
<comment type="caution">
    <text evidence="3">The sequence shown here is derived from an EMBL/GenBank/DDBJ whole genome shotgun (WGS) entry which is preliminary data.</text>
</comment>
<feature type="region of interest" description="Disordered" evidence="1">
    <location>
        <begin position="179"/>
        <end position="227"/>
    </location>
</feature>
<keyword evidence="4" id="KW-1185">Reference proteome</keyword>
<evidence type="ECO:0000313" key="4">
    <source>
        <dbReference type="Proteomes" id="UP001281003"/>
    </source>
</evidence>
<protein>
    <recommendedName>
        <fullName evidence="2">Smr domain-containing protein</fullName>
    </recommendedName>
</protein>
<dbReference type="SMART" id="SM01162">
    <property type="entry name" value="DUF1771"/>
    <property type="match status" value="1"/>
</dbReference>
<proteinExistence type="predicted"/>
<dbReference type="Pfam" id="PF01713">
    <property type="entry name" value="Smr"/>
    <property type="match status" value="1"/>
</dbReference>
<dbReference type="PANTHER" id="PTHR47417:SF1">
    <property type="entry name" value="SMR DOMAIN-CONTAINING PROTEIN YPL199C"/>
    <property type="match status" value="1"/>
</dbReference>
<name>A0AAE0P272_SORBR</name>
<accession>A0AAE0P272</accession>
<feature type="compositionally biased region" description="Gly residues" evidence="1">
    <location>
        <begin position="206"/>
        <end position="216"/>
    </location>
</feature>
<dbReference type="SUPFAM" id="SSF160443">
    <property type="entry name" value="SMR domain-like"/>
    <property type="match status" value="1"/>
</dbReference>
<evidence type="ECO:0000256" key="1">
    <source>
        <dbReference type="SAM" id="MobiDB-lite"/>
    </source>
</evidence>
<dbReference type="InterPro" id="IPR002625">
    <property type="entry name" value="Smr_dom"/>
</dbReference>
<dbReference type="Pfam" id="PF08590">
    <property type="entry name" value="DUF1771"/>
    <property type="match status" value="1"/>
</dbReference>
<dbReference type="SMART" id="SM00463">
    <property type="entry name" value="SMR"/>
    <property type="match status" value="1"/>
</dbReference>
<evidence type="ECO:0000313" key="3">
    <source>
        <dbReference type="EMBL" id="KAK3391894.1"/>
    </source>
</evidence>
<dbReference type="EMBL" id="JAUTDP010000012">
    <property type="protein sequence ID" value="KAK3391894.1"/>
    <property type="molecule type" value="Genomic_DNA"/>
</dbReference>
<feature type="domain" description="Smr" evidence="2">
    <location>
        <begin position="98"/>
        <end position="173"/>
    </location>
</feature>
<sequence length="246" mass="27205">MAIPMERLGDRAFNHRTSVEIESEYDRLRAEARAEGDKMKRYFDEAHEAYENGDGAAAKHLSNLGKQHKAARDDLNRQAAEFIFRENNHPDRVAADTIDLHGLYVEEAEDILEARIRDAQARGQTHLHVIVGKGNHSTGGVRKIAPRVEQVCTEMGLEFAAEENEGRIYVDLTGGKVEGVPGLPQQPEGYQPGAGYQSEGRPNQYAGGGGYPGQQGGQQQQNQQQQEDDIWADLVGACFKKCCVVM</sequence>
<dbReference type="InterPro" id="IPR053020">
    <property type="entry name" value="Smr_domain_protein"/>
</dbReference>
<dbReference type="AlphaFoldDB" id="A0AAE0P272"/>
<organism evidence="3 4">
    <name type="scientific">Sordaria brevicollis</name>
    <dbReference type="NCBI Taxonomy" id="83679"/>
    <lineage>
        <taxon>Eukaryota</taxon>
        <taxon>Fungi</taxon>
        <taxon>Dikarya</taxon>
        <taxon>Ascomycota</taxon>
        <taxon>Pezizomycotina</taxon>
        <taxon>Sordariomycetes</taxon>
        <taxon>Sordariomycetidae</taxon>
        <taxon>Sordariales</taxon>
        <taxon>Sordariaceae</taxon>
        <taxon>Sordaria</taxon>
    </lineage>
</organism>
<dbReference type="PROSITE" id="PS50828">
    <property type="entry name" value="SMR"/>
    <property type="match status" value="1"/>
</dbReference>
<gene>
    <name evidence="3" type="ORF">B0T20DRAFT_488935</name>
</gene>
<dbReference type="InterPro" id="IPR013899">
    <property type="entry name" value="DUF1771"/>
</dbReference>
<dbReference type="PANTHER" id="PTHR47417">
    <property type="entry name" value="SMR DOMAIN-CONTAINING PROTEIN YPL199C"/>
    <property type="match status" value="1"/>
</dbReference>
<evidence type="ECO:0000259" key="2">
    <source>
        <dbReference type="PROSITE" id="PS50828"/>
    </source>
</evidence>
<dbReference type="Proteomes" id="UP001281003">
    <property type="component" value="Unassembled WGS sequence"/>
</dbReference>